<dbReference type="RefSeq" id="WP_064037520.1">
    <property type="nucleotide sequence ID" value="NZ_LUUH01000066.1"/>
</dbReference>
<dbReference type="Proteomes" id="UP000077763">
    <property type="component" value="Unassembled WGS sequence"/>
</dbReference>
<dbReference type="AlphaFoldDB" id="A0A177M8B2"/>
<accession>A0A177M8B2</accession>
<sequence length="162" mass="18239">MAIAPLPAGLYLRPQRDNDAAFLAGLYRTLRDDLRMLEAEYAFVEELIEMQFRAQREGYGQQFPNAMYFIIELQREAVGRVAVDFGHNEIRVIDLALLPAARNRGHGGQVIRALQLAAAQTRAPLTLVAALNNPHALRFYATLDFTVAQTTDSHALLIWYPE</sequence>
<dbReference type="Gene3D" id="3.40.630.30">
    <property type="match status" value="1"/>
</dbReference>
<dbReference type="PROSITE" id="PS51186">
    <property type="entry name" value="GNAT"/>
    <property type="match status" value="1"/>
</dbReference>
<dbReference type="SUPFAM" id="SSF55729">
    <property type="entry name" value="Acyl-CoA N-acyltransferases (Nat)"/>
    <property type="match status" value="1"/>
</dbReference>
<feature type="domain" description="N-acetyltransferase" evidence="1">
    <location>
        <begin position="25"/>
        <end position="162"/>
    </location>
</feature>
<evidence type="ECO:0000259" key="1">
    <source>
        <dbReference type="PROSITE" id="PS51186"/>
    </source>
</evidence>
<dbReference type="InterPro" id="IPR016181">
    <property type="entry name" value="Acyl_CoA_acyltransferase"/>
</dbReference>
<dbReference type="GO" id="GO:0016747">
    <property type="term" value="F:acyltransferase activity, transferring groups other than amino-acyl groups"/>
    <property type="evidence" value="ECO:0007669"/>
    <property type="project" value="InterPro"/>
</dbReference>
<dbReference type="InterPro" id="IPR000182">
    <property type="entry name" value="GNAT_dom"/>
</dbReference>
<dbReference type="Pfam" id="PF13508">
    <property type="entry name" value="Acetyltransf_7"/>
    <property type="match status" value="1"/>
</dbReference>
<evidence type="ECO:0000313" key="2">
    <source>
        <dbReference type="EMBL" id="OAI01774.1"/>
    </source>
</evidence>
<comment type="caution">
    <text evidence="2">The sequence shown here is derived from an EMBL/GenBank/DDBJ whole genome shotgun (WGS) entry which is preliminary data.</text>
</comment>
<protein>
    <recommendedName>
        <fullName evidence="1">N-acetyltransferase domain-containing protein</fullName>
    </recommendedName>
</protein>
<evidence type="ECO:0000313" key="3">
    <source>
        <dbReference type="Proteomes" id="UP000077763"/>
    </source>
</evidence>
<reference evidence="2 3" key="1">
    <citation type="submission" date="2016-03" db="EMBL/GenBank/DDBJ databases">
        <authorList>
            <person name="Ploux O."/>
        </authorList>
    </citation>
    <scope>NUCLEOTIDE SEQUENCE [LARGE SCALE GENOMIC DNA]</scope>
    <source>
        <strain evidence="2 3">R-45371</strain>
    </source>
</reference>
<proteinExistence type="predicted"/>
<gene>
    <name evidence="2" type="ORF">A1353_00710</name>
</gene>
<name>A0A177M8B2_METMH</name>
<organism evidence="2 3">
    <name type="scientific">Methylomonas methanica</name>
    <dbReference type="NCBI Taxonomy" id="421"/>
    <lineage>
        <taxon>Bacteria</taxon>
        <taxon>Pseudomonadati</taxon>
        <taxon>Pseudomonadota</taxon>
        <taxon>Gammaproteobacteria</taxon>
        <taxon>Methylococcales</taxon>
        <taxon>Methylococcaceae</taxon>
        <taxon>Methylomonas</taxon>
    </lineage>
</organism>
<dbReference type="EMBL" id="LUUH01000066">
    <property type="protein sequence ID" value="OAI01774.1"/>
    <property type="molecule type" value="Genomic_DNA"/>
</dbReference>